<keyword evidence="4 11" id="KW-0101">Branched-chain amino acid catabolism</keyword>
<dbReference type="Gene3D" id="3.40.50.720">
    <property type="entry name" value="NAD(P)-binding Rossmann-like Domain"/>
    <property type="match status" value="1"/>
</dbReference>
<comment type="similarity">
    <text evidence="3">Belongs to the HIBADH-related family. 3-hydroxyisobutyrate dehydrogenase subfamily.</text>
</comment>
<organism evidence="14 15">
    <name type="scientific">Aphidius gifuensis</name>
    <name type="common">Parasitoid wasp</name>
    <dbReference type="NCBI Taxonomy" id="684658"/>
    <lineage>
        <taxon>Eukaryota</taxon>
        <taxon>Metazoa</taxon>
        <taxon>Ecdysozoa</taxon>
        <taxon>Arthropoda</taxon>
        <taxon>Hexapoda</taxon>
        <taxon>Insecta</taxon>
        <taxon>Pterygota</taxon>
        <taxon>Neoptera</taxon>
        <taxon>Endopterygota</taxon>
        <taxon>Hymenoptera</taxon>
        <taxon>Apocrita</taxon>
        <taxon>Ichneumonoidea</taxon>
        <taxon>Braconidae</taxon>
        <taxon>Aphidiinae</taxon>
        <taxon>Aphidius</taxon>
    </lineage>
</organism>
<comment type="catalytic activity">
    <reaction evidence="9 11">
        <text>3-hydroxy-2-methylpropanoate + NAD(+) = 2-methyl-3-oxopropanoate + NADH + H(+)</text>
        <dbReference type="Rhea" id="RHEA:17681"/>
        <dbReference type="ChEBI" id="CHEBI:11805"/>
        <dbReference type="ChEBI" id="CHEBI:15378"/>
        <dbReference type="ChEBI" id="CHEBI:57540"/>
        <dbReference type="ChEBI" id="CHEBI:57700"/>
        <dbReference type="ChEBI" id="CHEBI:57945"/>
        <dbReference type="EC" id="1.1.1.31"/>
    </reaction>
</comment>
<dbReference type="Proteomes" id="UP000639338">
    <property type="component" value="Unassembled WGS sequence"/>
</dbReference>
<evidence type="ECO:0000256" key="3">
    <source>
        <dbReference type="ARBA" id="ARBA00006013"/>
    </source>
</evidence>
<evidence type="ECO:0000256" key="10">
    <source>
        <dbReference type="PIRSR" id="PIRSR000103-1"/>
    </source>
</evidence>
<dbReference type="UniPathway" id="UPA00362"/>
<dbReference type="AlphaFoldDB" id="A0A835CUP7"/>
<dbReference type="InterPro" id="IPR036291">
    <property type="entry name" value="NAD(P)-bd_dom_sf"/>
</dbReference>
<evidence type="ECO:0000313" key="14">
    <source>
        <dbReference type="EMBL" id="KAF7996662.1"/>
    </source>
</evidence>
<feature type="domain" description="6-phosphogluconate dehydrogenase NADP-binding" evidence="12">
    <location>
        <begin position="24"/>
        <end position="183"/>
    </location>
</feature>
<feature type="active site" evidence="10">
    <location>
        <position position="192"/>
    </location>
</feature>
<evidence type="ECO:0000256" key="9">
    <source>
        <dbReference type="ARBA" id="ARBA00049197"/>
    </source>
</evidence>
<dbReference type="Gene3D" id="1.10.1040.10">
    <property type="entry name" value="N-(1-d-carboxylethyl)-l-norvaline Dehydrogenase, domain 2"/>
    <property type="match status" value="1"/>
</dbReference>
<protein>
    <recommendedName>
        <fullName evidence="11">3-hydroxyisobutyrate dehydrogenase</fullName>
        <shortName evidence="11">HIBADH</shortName>
        <ecNumber evidence="11">1.1.1.31</ecNumber>
    </recommendedName>
</protein>
<keyword evidence="5" id="KW-0809">Transit peptide</keyword>
<dbReference type="OrthoDB" id="435038at2759"/>
<accession>A0A835CUP7</accession>
<comment type="caution">
    <text evidence="14">The sequence shown here is derived from an EMBL/GenBank/DDBJ whole genome shotgun (WGS) entry which is preliminary data.</text>
</comment>
<dbReference type="InterPro" id="IPR006115">
    <property type="entry name" value="6PGDH_NADP-bd"/>
</dbReference>
<dbReference type="GO" id="GO:0005739">
    <property type="term" value="C:mitochondrion"/>
    <property type="evidence" value="ECO:0007669"/>
    <property type="project" value="UniProtKB-SubCell"/>
</dbReference>
<dbReference type="InterPro" id="IPR013328">
    <property type="entry name" value="6PGD_dom2"/>
</dbReference>
<feature type="domain" description="3-hydroxyisobutyrate dehydrogenase-like NAD-binding" evidence="13">
    <location>
        <begin position="186"/>
        <end position="312"/>
    </location>
</feature>
<dbReference type="PANTHER" id="PTHR22981">
    <property type="entry name" value="3-HYDROXYISOBUTYRATE DEHYDROGENASE-RELATED"/>
    <property type="match status" value="1"/>
</dbReference>
<dbReference type="Pfam" id="PF03446">
    <property type="entry name" value="NAD_binding_2"/>
    <property type="match status" value="1"/>
</dbReference>
<dbReference type="GO" id="GO:0006574">
    <property type="term" value="P:L-valine catabolic process"/>
    <property type="evidence" value="ECO:0007669"/>
    <property type="project" value="UniProtKB-UniPathway"/>
</dbReference>
<evidence type="ECO:0000256" key="7">
    <source>
        <dbReference type="ARBA" id="ARBA00023027"/>
    </source>
</evidence>
<dbReference type="InterPro" id="IPR011548">
    <property type="entry name" value="HIBADH"/>
</dbReference>
<dbReference type="InterPro" id="IPR015815">
    <property type="entry name" value="HIBADH-related"/>
</dbReference>
<dbReference type="InterPro" id="IPR008927">
    <property type="entry name" value="6-PGluconate_DH-like_C_sf"/>
</dbReference>
<sequence length="317" mass="34155">MAGTMMCFKFIKKSFTQGQRNYSKIGFVGLGNMGNSMAKNILKKGFKLSVYDINKSSMTNLIEAGATGASSPSEISKNSEVIITMLPTNDHVWQCYTSEDGLLNSANKNTLFIDSSTIDPSVSQNIYKECVKKDAQFIDGPVSGGVVGARDGTLTFMIGGNKKQYDESLPILESMGSRVVHCGDVGMGQVAKLCNNMLLAISMIGVSEVVNLADRLGLDPKVMTSILNTSTGRCWSSEIYPPVPGIIDTVPSSNDYQGGFMTSLMTKDLGLAQSAATRSGTPIPLGSLAHQIYRTLMTRGLNDKDFSIVYQFLKGNK</sequence>
<keyword evidence="15" id="KW-1185">Reference proteome</keyword>
<dbReference type="GO" id="GO:0051287">
    <property type="term" value="F:NAD binding"/>
    <property type="evidence" value="ECO:0007669"/>
    <property type="project" value="InterPro"/>
</dbReference>
<evidence type="ECO:0000256" key="2">
    <source>
        <dbReference type="ARBA" id="ARBA00005109"/>
    </source>
</evidence>
<dbReference type="Pfam" id="PF14833">
    <property type="entry name" value="NAD_binding_11"/>
    <property type="match status" value="1"/>
</dbReference>
<evidence type="ECO:0000256" key="8">
    <source>
        <dbReference type="ARBA" id="ARBA00023128"/>
    </source>
</evidence>
<evidence type="ECO:0000256" key="4">
    <source>
        <dbReference type="ARBA" id="ARBA00022456"/>
    </source>
</evidence>
<dbReference type="EC" id="1.1.1.31" evidence="11"/>
<evidence type="ECO:0000259" key="12">
    <source>
        <dbReference type="Pfam" id="PF03446"/>
    </source>
</evidence>
<dbReference type="SUPFAM" id="SSF51735">
    <property type="entry name" value="NAD(P)-binding Rossmann-fold domains"/>
    <property type="match status" value="1"/>
</dbReference>
<dbReference type="SUPFAM" id="SSF48179">
    <property type="entry name" value="6-phosphogluconate dehydrogenase C-terminal domain-like"/>
    <property type="match status" value="1"/>
</dbReference>
<evidence type="ECO:0000256" key="5">
    <source>
        <dbReference type="ARBA" id="ARBA00022946"/>
    </source>
</evidence>
<keyword evidence="6 11" id="KW-0560">Oxidoreductase</keyword>
<dbReference type="PROSITE" id="PS00895">
    <property type="entry name" value="3_HYDROXYISOBUT_DH"/>
    <property type="match status" value="1"/>
</dbReference>
<comment type="pathway">
    <text evidence="2 11">Amino-acid degradation; L-valine degradation.</text>
</comment>
<dbReference type="GO" id="GO:0050661">
    <property type="term" value="F:NADP binding"/>
    <property type="evidence" value="ECO:0007669"/>
    <property type="project" value="InterPro"/>
</dbReference>
<dbReference type="PIRSF" id="PIRSF000103">
    <property type="entry name" value="HIBADH"/>
    <property type="match status" value="1"/>
</dbReference>
<gene>
    <name evidence="14" type="ORF">HCN44_002308</name>
</gene>
<dbReference type="GO" id="GO:0008442">
    <property type="term" value="F:3-hydroxyisobutyrate dehydrogenase activity"/>
    <property type="evidence" value="ECO:0007669"/>
    <property type="project" value="UniProtKB-EC"/>
</dbReference>
<evidence type="ECO:0000256" key="6">
    <source>
        <dbReference type="ARBA" id="ARBA00023002"/>
    </source>
</evidence>
<comment type="subcellular location">
    <subcellularLocation>
        <location evidence="1">Mitochondrion</location>
    </subcellularLocation>
</comment>
<evidence type="ECO:0000256" key="1">
    <source>
        <dbReference type="ARBA" id="ARBA00004173"/>
    </source>
</evidence>
<proteinExistence type="inferred from homology"/>
<reference evidence="14 15" key="1">
    <citation type="submission" date="2020-08" db="EMBL/GenBank/DDBJ databases">
        <title>Aphidius gifuensis genome sequencing and assembly.</title>
        <authorList>
            <person name="Du Z."/>
        </authorList>
    </citation>
    <scope>NUCLEOTIDE SEQUENCE [LARGE SCALE GENOMIC DNA]</scope>
    <source>
        <strain evidence="14">YNYX2018</strain>
        <tissue evidence="14">Adults</tissue>
    </source>
</reference>
<dbReference type="FunFam" id="1.10.1040.10:FF:000006">
    <property type="entry name" value="3-hydroxyisobutyrate dehydrogenase"/>
    <property type="match status" value="1"/>
</dbReference>
<dbReference type="EMBL" id="JACMRX010000001">
    <property type="protein sequence ID" value="KAF7996662.1"/>
    <property type="molecule type" value="Genomic_DNA"/>
</dbReference>
<dbReference type="PANTHER" id="PTHR22981:SF7">
    <property type="entry name" value="3-HYDROXYISOBUTYRATE DEHYDROGENASE, MITOCHONDRIAL"/>
    <property type="match status" value="1"/>
</dbReference>
<dbReference type="FunFam" id="3.40.50.720:FF:000119">
    <property type="entry name" value="3-hydroxyisobutyrate dehydrogenase"/>
    <property type="match status" value="1"/>
</dbReference>
<evidence type="ECO:0000259" key="13">
    <source>
        <dbReference type="Pfam" id="PF14833"/>
    </source>
</evidence>
<dbReference type="NCBIfam" id="TIGR01692">
    <property type="entry name" value="HIBADH"/>
    <property type="match status" value="1"/>
</dbReference>
<evidence type="ECO:0000256" key="11">
    <source>
        <dbReference type="RuleBase" id="RU910714"/>
    </source>
</evidence>
<dbReference type="InterPro" id="IPR029154">
    <property type="entry name" value="HIBADH-like_NADP-bd"/>
</dbReference>
<dbReference type="InterPro" id="IPR002204">
    <property type="entry name" value="3-OH-isobutyrate_DH-rel_CS"/>
</dbReference>
<name>A0A835CUP7_APHGI</name>
<keyword evidence="8" id="KW-0496">Mitochondrion</keyword>
<evidence type="ECO:0000313" key="15">
    <source>
        <dbReference type="Proteomes" id="UP000639338"/>
    </source>
</evidence>
<keyword evidence="7 11" id="KW-0520">NAD</keyword>